<organism evidence="2 3">
    <name type="scientific">Brassica cretica</name>
    <name type="common">Mustard</name>
    <dbReference type="NCBI Taxonomy" id="69181"/>
    <lineage>
        <taxon>Eukaryota</taxon>
        <taxon>Viridiplantae</taxon>
        <taxon>Streptophyta</taxon>
        <taxon>Embryophyta</taxon>
        <taxon>Tracheophyta</taxon>
        <taxon>Spermatophyta</taxon>
        <taxon>Magnoliopsida</taxon>
        <taxon>eudicotyledons</taxon>
        <taxon>Gunneridae</taxon>
        <taxon>Pentapetalae</taxon>
        <taxon>rosids</taxon>
        <taxon>malvids</taxon>
        <taxon>Brassicales</taxon>
        <taxon>Brassicaceae</taxon>
        <taxon>Brassiceae</taxon>
        <taxon>Brassica</taxon>
    </lineage>
</organism>
<evidence type="ECO:0000313" key="3">
    <source>
        <dbReference type="Proteomes" id="UP000266723"/>
    </source>
</evidence>
<sequence length="270" mass="31133">MDGDLTTIRLNPYFDTRYSFELDFQFRWFVVNQHPVADVMPVLLKSGQSASREQAVEEMKDCRSMKHPCHRSTVMPEYRLSIFYDRLIKREDQIPRQLLDYIMVEGNKQHRSEELSRAEEAETSYPTSALITTTNSTSIDTSSTTSIDGTTSTSTNITNITSIDDSTLKSIDISSCDPTLDEEKEITMEDFLELEEFLELEDGEKLEDLDSSRKVTMGDFFELEEWLKDMDQNSKKKLDDDQHTSRGDLETSPKASIDRHQPNEIDRQPS</sequence>
<dbReference type="EMBL" id="QGKV02000649">
    <property type="protein sequence ID" value="KAF3579380.1"/>
    <property type="molecule type" value="Genomic_DNA"/>
</dbReference>
<keyword evidence="3" id="KW-1185">Reference proteome</keyword>
<name>A0ABQ7DQ32_BRACR</name>
<dbReference type="Proteomes" id="UP000266723">
    <property type="component" value="Unassembled WGS sequence"/>
</dbReference>
<evidence type="ECO:0000313" key="2">
    <source>
        <dbReference type="EMBL" id="KAF3579380.1"/>
    </source>
</evidence>
<evidence type="ECO:0000256" key="1">
    <source>
        <dbReference type="SAM" id="MobiDB-lite"/>
    </source>
</evidence>
<comment type="caution">
    <text evidence="2">The sequence shown here is derived from an EMBL/GenBank/DDBJ whole genome shotgun (WGS) entry which is preliminary data.</text>
</comment>
<protein>
    <submittedName>
        <fullName evidence="2">Uncharacterized protein</fullName>
    </submittedName>
</protein>
<gene>
    <name evidence="2" type="ORF">DY000_02031149</name>
</gene>
<proteinExistence type="predicted"/>
<feature type="region of interest" description="Disordered" evidence="1">
    <location>
        <begin position="233"/>
        <end position="270"/>
    </location>
</feature>
<accession>A0ABQ7DQ32</accession>
<reference evidence="2 3" key="1">
    <citation type="journal article" date="2020" name="BMC Genomics">
        <title>Intraspecific diversification of the crop wild relative Brassica cretica Lam. using demographic model selection.</title>
        <authorList>
            <person name="Kioukis A."/>
            <person name="Michalopoulou V.A."/>
            <person name="Briers L."/>
            <person name="Pirintsos S."/>
            <person name="Studholme D.J."/>
            <person name="Pavlidis P."/>
            <person name="Sarris P.F."/>
        </authorList>
    </citation>
    <scope>NUCLEOTIDE SEQUENCE [LARGE SCALE GENOMIC DNA]</scope>
    <source>
        <strain evidence="3">cv. PFS-1207/04</strain>
    </source>
</reference>